<gene>
    <name evidence="2" type="ORF">NTEN_LOCUS12896</name>
</gene>
<feature type="compositionally biased region" description="Polar residues" evidence="1">
    <location>
        <begin position="369"/>
        <end position="379"/>
    </location>
</feature>
<name>A0A6H5H1X3_9HEMI</name>
<feature type="region of interest" description="Disordered" evidence="1">
    <location>
        <begin position="347"/>
        <end position="388"/>
    </location>
</feature>
<accession>A0A6H5H1X3</accession>
<dbReference type="EMBL" id="CADCXU010019156">
    <property type="protein sequence ID" value="CAB0007624.1"/>
    <property type="molecule type" value="Genomic_DNA"/>
</dbReference>
<evidence type="ECO:0000313" key="2">
    <source>
        <dbReference type="EMBL" id="CAB0007624.1"/>
    </source>
</evidence>
<evidence type="ECO:0000313" key="3">
    <source>
        <dbReference type="Proteomes" id="UP000479000"/>
    </source>
</evidence>
<protein>
    <submittedName>
        <fullName evidence="2">Uncharacterized protein</fullName>
    </submittedName>
</protein>
<organism evidence="2 3">
    <name type="scientific">Nesidiocoris tenuis</name>
    <dbReference type="NCBI Taxonomy" id="355587"/>
    <lineage>
        <taxon>Eukaryota</taxon>
        <taxon>Metazoa</taxon>
        <taxon>Ecdysozoa</taxon>
        <taxon>Arthropoda</taxon>
        <taxon>Hexapoda</taxon>
        <taxon>Insecta</taxon>
        <taxon>Pterygota</taxon>
        <taxon>Neoptera</taxon>
        <taxon>Paraneoptera</taxon>
        <taxon>Hemiptera</taxon>
        <taxon>Heteroptera</taxon>
        <taxon>Panheteroptera</taxon>
        <taxon>Cimicomorpha</taxon>
        <taxon>Miridae</taxon>
        <taxon>Dicyphina</taxon>
        <taxon>Nesidiocoris</taxon>
    </lineage>
</organism>
<dbReference type="AlphaFoldDB" id="A0A6H5H1X3"/>
<evidence type="ECO:0000256" key="1">
    <source>
        <dbReference type="SAM" id="MobiDB-lite"/>
    </source>
</evidence>
<reference evidence="2 3" key="1">
    <citation type="submission" date="2020-02" db="EMBL/GenBank/DDBJ databases">
        <authorList>
            <person name="Ferguson B K."/>
        </authorList>
    </citation>
    <scope>NUCLEOTIDE SEQUENCE [LARGE SCALE GENOMIC DNA]</scope>
</reference>
<proteinExistence type="predicted"/>
<keyword evidence="3" id="KW-1185">Reference proteome</keyword>
<feature type="non-terminal residue" evidence="2">
    <location>
        <position position="1"/>
    </location>
</feature>
<dbReference type="Proteomes" id="UP000479000">
    <property type="component" value="Unassembled WGS sequence"/>
</dbReference>
<sequence>FSTSRRRRWQRHSVLAATSADRAVTHITHSRILSLHRSDRAEFMIITSWTRSVQRLCPSVRPWDVAVYRTTGCWLTKNFLGGFNTYNPSYTRWTRVPASKGNVKSEGRRAELVCPSCGPLMRYSNEILKESQSQWSTARIVRSYCFYYYGESVSRVNNNLQRKHLQRFLSYNNSADSSKRKIYIFMLQTDDRKFVFTNATECLRTWRTFFNWLIKALVSAKNVIPLRDRTCFRLKTDDPPSKPSSPWKRQLPRELCFKWKALPLKSDVMAPNWMEPTGSLSVPNQGPLQRSIECYRGRRRARKRPWEAYRIENSEPAAPASPGAVPPDRYGRLTTGIAGEREVEINQKTIHPMYPPSQPPSGKDEGRSRTTQVVTNHFQGRSCHCSGA</sequence>